<proteinExistence type="predicted"/>
<evidence type="ECO:0000313" key="2">
    <source>
        <dbReference type="Proteomes" id="UP001596306"/>
    </source>
</evidence>
<gene>
    <name evidence="1" type="ORF">ACFQB0_10455</name>
</gene>
<dbReference type="EMBL" id="JBHSTP010000002">
    <property type="protein sequence ID" value="MFC6356528.1"/>
    <property type="molecule type" value="Genomic_DNA"/>
</dbReference>
<comment type="caution">
    <text evidence="1">The sequence shown here is derived from an EMBL/GenBank/DDBJ whole genome shotgun (WGS) entry which is preliminary data.</text>
</comment>
<sequence>MSPTQENEEIEVEFVDIEIPEEQIEIESKKEKPRALVVVDNLDDGETIRFWAAFDLKIERVINRVYKRFDLERQPGDRLVRRDDQKDVFAEAHLTVRKYILEHGGKARIHWEFSGDTGGAAR</sequence>
<organism evidence="1 2">
    <name type="scientific">Luethyella okanaganae</name>
    <dbReference type="NCBI Taxonomy" id="69372"/>
    <lineage>
        <taxon>Bacteria</taxon>
        <taxon>Bacillati</taxon>
        <taxon>Actinomycetota</taxon>
        <taxon>Actinomycetes</taxon>
        <taxon>Micrococcales</taxon>
        <taxon>Microbacteriaceae</taxon>
        <taxon>Luethyella</taxon>
    </lineage>
</organism>
<dbReference type="RefSeq" id="WP_386731067.1">
    <property type="nucleotide sequence ID" value="NZ_JBHSTP010000002.1"/>
</dbReference>
<dbReference type="Proteomes" id="UP001596306">
    <property type="component" value="Unassembled WGS sequence"/>
</dbReference>
<keyword evidence="2" id="KW-1185">Reference proteome</keyword>
<evidence type="ECO:0000313" key="1">
    <source>
        <dbReference type="EMBL" id="MFC6356528.1"/>
    </source>
</evidence>
<reference evidence="2" key="1">
    <citation type="journal article" date="2019" name="Int. J. Syst. Evol. Microbiol.">
        <title>The Global Catalogue of Microorganisms (GCM) 10K type strain sequencing project: providing services to taxonomists for standard genome sequencing and annotation.</title>
        <authorList>
            <consortium name="The Broad Institute Genomics Platform"/>
            <consortium name="The Broad Institute Genome Sequencing Center for Infectious Disease"/>
            <person name="Wu L."/>
            <person name="Ma J."/>
        </authorList>
    </citation>
    <scope>NUCLEOTIDE SEQUENCE [LARGE SCALE GENOMIC DNA]</scope>
    <source>
        <strain evidence="2">CCUG 43304</strain>
    </source>
</reference>
<accession>A0ABW1VI80</accession>
<name>A0ABW1VI80_9MICO</name>
<protein>
    <submittedName>
        <fullName evidence="1">Uncharacterized protein</fullName>
    </submittedName>
</protein>